<dbReference type="PANTHER" id="PTHR33392:SF6">
    <property type="entry name" value="POLYISOPRENYL-TEICHOIC ACID--PEPTIDOGLYCAN TEICHOIC ACID TRANSFERASE TAGU"/>
    <property type="match status" value="1"/>
</dbReference>
<dbReference type="RefSeq" id="WP_204700923.1">
    <property type="nucleotide sequence ID" value="NZ_JAFBDQ010000004.1"/>
</dbReference>
<gene>
    <name evidence="3" type="ORF">JOC47_001049</name>
</gene>
<dbReference type="InterPro" id="IPR050922">
    <property type="entry name" value="LytR/CpsA/Psr_CW_biosynth"/>
</dbReference>
<dbReference type="Gene3D" id="3.40.630.190">
    <property type="entry name" value="LCP protein"/>
    <property type="match status" value="1"/>
</dbReference>
<dbReference type="InterPro" id="IPR004474">
    <property type="entry name" value="LytR_CpsA_psr"/>
</dbReference>
<evidence type="ECO:0000256" key="1">
    <source>
        <dbReference type="ARBA" id="ARBA00006068"/>
    </source>
</evidence>
<proteinExistence type="inferred from homology"/>
<evidence type="ECO:0000313" key="3">
    <source>
        <dbReference type="EMBL" id="MBM7556213.1"/>
    </source>
</evidence>
<dbReference type="EMBL" id="JAFBDQ010000004">
    <property type="protein sequence ID" value="MBM7556213.1"/>
    <property type="molecule type" value="Genomic_DNA"/>
</dbReference>
<evidence type="ECO:0000313" key="4">
    <source>
        <dbReference type="Proteomes" id="UP000774000"/>
    </source>
</evidence>
<keyword evidence="4" id="KW-1185">Reference proteome</keyword>
<protein>
    <submittedName>
        <fullName evidence="3">LCP family protein required for cell wall assembly</fullName>
    </submittedName>
</protein>
<reference evidence="3" key="1">
    <citation type="submission" date="2021-01" db="EMBL/GenBank/DDBJ databases">
        <title>Genomic Encyclopedia of Type Strains, Phase IV (KMG-IV): sequencing the most valuable type-strain genomes for metagenomic binning, comparative biology and taxonomic classification.</title>
        <authorList>
            <person name="Goeker M."/>
        </authorList>
    </citation>
    <scope>NUCLEOTIDE SEQUENCE</scope>
    <source>
        <strain evidence="3">DSM 23230</strain>
    </source>
</reference>
<dbReference type="Proteomes" id="UP000774000">
    <property type="component" value="Unassembled WGS sequence"/>
</dbReference>
<dbReference type="AlphaFoldDB" id="A0A938XNT0"/>
<evidence type="ECO:0000259" key="2">
    <source>
        <dbReference type="Pfam" id="PF03816"/>
    </source>
</evidence>
<accession>A0A938XNT0</accession>
<dbReference type="Pfam" id="PF03816">
    <property type="entry name" value="LytR_cpsA_psr"/>
    <property type="match status" value="1"/>
</dbReference>
<name>A0A938XNT0_9FIRM</name>
<organism evidence="3 4">
    <name type="scientific">Halanaerobacter jeridensis</name>
    <dbReference type="NCBI Taxonomy" id="706427"/>
    <lineage>
        <taxon>Bacteria</taxon>
        <taxon>Bacillati</taxon>
        <taxon>Bacillota</taxon>
        <taxon>Clostridia</taxon>
        <taxon>Halanaerobiales</taxon>
        <taxon>Halobacteroidaceae</taxon>
        <taxon>Halanaerobacter</taxon>
    </lineage>
</organism>
<dbReference type="PANTHER" id="PTHR33392">
    <property type="entry name" value="POLYISOPRENYL-TEICHOIC ACID--PEPTIDOGLYCAN TEICHOIC ACID TRANSFERASE TAGU"/>
    <property type="match status" value="1"/>
</dbReference>
<sequence>MLHGKLQKVLLYLVLLLLITTVSGMVMFYCLLGQEKQNNFQLEKKAEVKNNNNQFLANPKEEINLLLLGTDQKQDERARSDTLMIANIDGATEEISIISIPRDTRVKFPDGKYHKINAAYSYGGVELVQNTISQFLGIEIDYYLNINYNNFTDLVDLIDGVELKVAKDLQYVDQAASLNIDLAAGKQILNGEQALDYVRFRHDYLGDIGRVQRQQKFLRAVADKLLTPSMVFKLPKLLNKVSNTVDTNLALSDFAVLAKLIKDIKLEQIKTVTLPGEADYISGISYWVVTEEKLNSLLTSFNFIS</sequence>
<feature type="domain" description="Cell envelope-related transcriptional attenuator" evidence="2">
    <location>
        <begin position="79"/>
        <end position="225"/>
    </location>
</feature>
<dbReference type="NCBIfam" id="TIGR00350">
    <property type="entry name" value="lytR_cpsA_psr"/>
    <property type="match status" value="1"/>
</dbReference>
<comment type="caution">
    <text evidence="3">The sequence shown here is derived from an EMBL/GenBank/DDBJ whole genome shotgun (WGS) entry which is preliminary data.</text>
</comment>
<comment type="similarity">
    <text evidence="1">Belongs to the LytR/CpsA/Psr (LCP) family.</text>
</comment>